<gene>
    <name evidence="1" type="ORF">FHR36_001344</name>
</gene>
<comment type="caution">
    <text evidence="1">The sequence shown here is derived from an EMBL/GenBank/DDBJ whole genome shotgun (WGS) entry which is preliminary data.</text>
</comment>
<evidence type="ECO:0000313" key="2">
    <source>
        <dbReference type="Proteomes" id="UP001206483"/>
    </source>
</evidence>
<sequence>MEISYRSDAEFAAALRRAAEAHHEYEQRTGEPDPDWADWYARFLVDEQAAGRPRATDAPD</sequence>
<dbReference type="EMBL" id="JAMZDX010000001">
    <property type="protein sequence ID" value="MCP2308252.1"/>
    <property type="molecule type" value="Genomic_DNA"/>
</dbReference>
<organism evidence="1 2">
    <name type="scientific">Kitasatospora paracochleata</name>
    <dbReference type="NCBI Taxonomy" id="58354"/>
    <lineage>
        <taxon>Bacteria</taxon>
        <taxon>Bacillati</taxon>
        <taxon>Actinomycetota</taxon>
        <taxon>Actinomycetes</taxon>
        <taxon>Kitasatosporales</taxon>
        <taxon>Streptomycetaceae</taxon>
        <taxon>Kitasatospora</taxon>
    </lineage>
</organism>
<name>A0ABT1ISZ0_9ACTN</name>
<reference evidence="1 2" key="1">
    <citation type="submission" date="2022-06" db="EMBL/GenBank/DDBJ databases">
        <title>Sequencing the genomes of 1000 actinobacteria strains.</title>
        <authorList>
            <person name="Klenk H.-P."/>
        </authorList>
    </citation>
    <scope>NUCLEOTIDE SEQUENCE [LARGE SCALE GENOMIC DNA]</scope>
    <source>
        <strain evidence="1 2">DSM 41656</strain>
    </source>
</reference>
<dbReference type="RefSeq" id="WP_253794614.1">
    <property type="nucleotide sequence ID" value="NZ_BAAAUB010000048.1"/>
</dbReference>
<protein>
    <submittedName>
        <fullName evidence="1">Uncharacterized protein</fullName>
    </submittedName>
</protein>
<accession>A0ABT1ISZ0</accession>
<evidence type="ECO:0000313" key="1">
    <source>
        <dbReference type="EMBL" id="MCP2308252.1"/>
    </source>
</evidence>
<dbReference type="Proteomes" id="UP001206483">
    <property type="component" value="Unassembled WGS sequence"/>
</dbReference>
<keyword evidence="2" id="KW-1185">Reference proteome</keyword>
<proteinExistence type="predicted"/>